<dbReference type="AlphaFoldDB" id="A0A165Z218"/>
<comment type="caution">
    <text evidence="1">The sequence shown here is derived from an EMBL/GenBank/DDBJ whole genome shotgun (WGS) entry which is preliminary data.</text>
</comment>
<dbReference type="STRING" id="49547.MBCUR_18840"/>
<dbReference type="Proteomes" id="UP000077245">
    <property type="component" value="Unassembled WGS sequence"/>
</dbReference>
<sequence length="117" mass="13075">MTLKTNNKVVVLMEENNFEMKNILLYMSSECSITLKVIIDNMNEIMLTTQKTIVNLFNVATKKASKHLNNIFEDGGLDKSEITFNVNNSTIGGSLIINPESTKQPILYDFDAIISVG</sequence>
<accession>A0A165Z218</accession>
<keyword evidence="2" id="KW-1185">Reference proteome</keyword>
<proteinExistence type="predicted"/>
<protein>
    <submittedName>
        <fullName evidence="1">Uncharacterized protein</fullName>
    </submittedName>
</protein>
<evidence type="ECO:0000313" key="1">
    <source>
        <dbReference type="EMBL" id="KZX10149.1"/>
    </source>
</evidence>
<organism evidence="1 2">
    <name type="scientific">Methanobrevibacter curvatus</name>
    <dbReference type="NCBI Taxonomy" id="49547"/>
    <lineage>
        <taxon>Archaea</taxon>
        <taxon>Methanobacteriati</taxon>
        <taxon>Methanobacteriota</taxon>
        <taxon>Methanomada group</taxon>
        <taxon>Methanobacteria</taxon>
        <taxon>Methanobacteriales</taxon>
        <taxon>Methanobacteriaceae</taxon>
        <taxon>Methanobrevibacter</taxon>
    </lineage>
</organism>
<dbReference type="EMBL" id="LWMV01000222">
    <property type="protein sequence ID" value="KZX10149.1"/>
    <property type="molecule type" value="Genomic_DNA"/>
</dbReference>
<name>A0A165Z218_9EURY</name>
<gene>
    <name evidence="1" type="ORF">MBCUR_18840</name>
</gene>
<dbReference type="PATRIC" id="fig|49547.3.peg.1990"/>
<reference evidence="1 2" key="1">
    <citation type="submission" date="2016-04" db="EMBL/GenBank/DDBJ databases">
        <title>Genome sequence of Methanobrevibacter curvatus DSM 11111.</title>
        <authorList>
            <person name="Poehlein A."/>
            <person name="Seedorf H."/>
            <person name="Daniel R."/>
        </authorList>
    </citation>
    <scope>NUCLEOTIDE SEQUENCE [LARGE SCALE GENOMIC DNA]</scope>
    <source>
        <strain evidence="1 2">DSM 11111</strain>
    </source>
</reference>
<evidence type="ECO:0000313" key="2">
    <source>
        <dbReference type="Proteomes" id="UP000077245"/>
    </source>
</evidence>